<organism evidence="6 7">
    <name type="scientific">Maudiozyma humilis</name>
    <name type="common">Sour dough yeast</name>
    <name type="synonym">Kazachstania humilis</name>
    <dbReference type="NCBI Taxonomy" id="51915"/>
    <lineage>
        <taxon>Eukaryota</taxon>
        <taxon>Fungi</taxon>
        <taxon>Dikarya</taxon>
        <taxon>Ascomycota</taxon>
        <taxon>Saccharomycotina</taxon>
        <taxon>Saccharomycetes</taxon>
        <taxon>Saccharomycetales</taxon>
        <taxon>Saccharomycetaceae</taxon>
        <taxon>Maudiozyma</taxon>
    </lineage>
</organism>
<gene>
    <name evidence="6" type="ORF">DAKH74_014230</name>
</gene>
<evidence type="ECO:0000256" key="1">
    <source>
        <dbReference type="ARBA" id="ARBA00008777"/>
    </source>
</evidence>
<dbReference type="SUPFAM" id="SSF64263">
    <property type="entry name" value="Prokaryotic ribosomal protein L17"/>
    <property type="match status" value="1"/>
</dbReference>
<dbReference type="InterPro" id="IPR036373">
    <property type="entry name" value="Ribosomal_bL17_sf"/>
</dbReference>
<dbReference type="Pfam" id="PF01196">
    <property type="entry name" value="Ribosomal_L17"/>
    <property type="match status" value="1"/>
</dbReference>
<reference evidence="6 7" key="1">
    <citation type="journal article" date="2023" name="Elife">
        <title>Identification of key yeast species and microbe-microbe interactions impacting larval growth of Drosophila in the wild.</title>
        <authorList>
            <person name="Mure A."/>
            <person name="Sugiura Y."/>
            <person name="Maeda R."/>
            <person name="Honda K."/>
            <person name="Sakurai N."/>
            <person name="Takahashi Y."/>
            <person name="Watada M."/>
            <person name="Katoh T."/>
            <person name="Gotoh A."/>
            <person name="Gotoh Y."/>
            <person name="Taniguchi I."/>
            <person name="Nakamura K."/>
            <person name="Hayashi T."/>
            <person name="Katayama T."/>
            <person name="Uemura T."/>
            <person name="Hattori Y."/>
        </authorList>
    </citation>
    <scope>NUCLEOTIDE SEQUENCE [LARGE SCALE GENOMIC DNA]</scope>
    <source>
        <strain evidence="6 7">KH-74</strain>
    </source>
</reference>
<evidence type="ECO:0000256" key="4">
    <source>
        <dbReference type="RuleBase" id="RU000660"/>
    </source>
</evidence>
<evidence type="ECO:0000313" key="6">
    <source>
        <dbReference type="EMBL" id="GMM54807.1"/>
    </source>
</evidence>
<feature type="domain" description="Large ribosomal subunit protein bL17m C-terminal fungi" evidence="5">
    <location>
        <begin position="130"/>
        <end position="246"/>
    </location>
</feature>
<keyword evidence="2 4" id="KW-0689">Ribosomal protein</keyword>
<dbReference type="GO" id="GO:0006412">
    <property type="term" value="P:translation"/>
    <property type="evidence" value="ECO:0007669"/>
    <property type="project" value="InterPro"/>
</dbReference>
<dbReference type="PANTHER" id="PTHR14413:SF16">
    <property type="entry name" value="LARGE RIBOSOMAL SUBUNIT PROTEIN BL17M"/>
    <property type="match status" value="1"/>
</dbReference>
<evidence type="ECO:0000256" key="2">
    <source>
        <dbReference type="ARBA" id="ARBA00022980"/>
    </source>
</evidence>
<dbReference type="GO" id="GO:0005762">
    <property type="term" value="C:mitochondrial large ribosomal subunit"/>
    <property type="evidence" value="ECO:0007669"/>
    <property type="project" value="TreeGrafter"/>
</dbReference>
<protein>
    <submittedName>
        <fullName evidence="6">Mitochondrial 54S ribosomal protein YmL8</fullName>
    </submittedName>
</protein>
<evidence type="ECO:0000259" key="5">
    <source>
        <dbReference type="Pfam" id="PF18502"/>
    </source>
</evidence>
<sequence length="255" mass="28361">MTVGLARKLSRTKPHRDALLRNLVSQLLQHGSLTSTHAKCKEASRLADNVISIAKRANDPSIKPETRAKLVGNLQARLFLSGDNRHLLTRLLTEIAPLYEGRSGGFTRVMHLEKRFNDRAPQSLLELVQTPVVDPATGDINRGNLKFWLLVKNVINDELTGAETGRLTLVNLKKIANFKSPEEFRNDIAVIKRCIMDQQGDKWDEAAQNASIDKLIATVNDTVLPGTGSAARNELKRGYKFVEKRPERPTTAPAL</sequence>
<dbReference type="InterPro" id="IPR040894">
    <property type="entry name" value="Ribosomal_bL17m_C"/>
</dbReference>
<name>A0AAV5RUM1_MAUHU</name>
<dbReference type="Gene3D" id="1.10.246.170">
    <property type="match status" value="1"/>
</dbReference>
<comment type="caution">
    <text evidence="6">The sequence shown here is derived from an EMBL/GenBank/DDBJ whole genome shotgun (WGS) entry which is preliminary data.</text>
</comment>
<keyword evidence="3 4" id="KW-0687">Ribonucleoprotein</keyword>
<evidence type="ECO:0000313" key="7">
    <source>
        <dbReference type="Proteomes" id="UP001377567"/>
    </source>
</evidence>
<proteinExistence type="inferred from homology"/>
<dbReference type="AlphaFoldDB" id="A0AAV5RUM1"/>
<dbReference type="NCBIfam" id="TIGR00059">
    <property type="entry name" value="L17"/>
    <property type="match status" value="1"/>
</dbReference>
<dbReference type="Gene3D" id="3.90.1030.10">
    <property type="entry name" value="Ribosomal protein L17"/>
    <property type="match status" value="1"/>
</dbReference>
<dbReference type="Proteomes" id="UP001377567">
    <property type="component" value="Unassembled WGS sequence"/>
</dbReference>
<comment type="similarity">
    <text evidence="1 4">Belongs to the bacterial ribosomal protein bL17 family.</text>
</comment>
<dbReference type="EMBL" id="BTGD01000003">
    <property type="protein sequence ID" value="GMM54807.1"/>
    <property type="molecule type" value="Genomic_DNA"/>
</dbReference>
<keyword evidence="7" id="KW-1185">Reference proteome</keyword>
<dbReference type="Pfam" id="PF18502">
    <property type="entry name" value="Mrpl_C"/>
    <property type="match status" value="1"/>
</dbReference>
<evidence type="ECO:0000256" key="3">
    <source>
        <dbReference type="ARBA" id="ARBA00023274"/>
    </source>
</evidence>
<dbReference type="PANTHER" id="PTHR14413">
    <property type="entry name" value="RIBOSOMAL PROTEIN L17"/>
    <property type="match status" value="1"/>
</dbReference>
<dbReference type="GO" id="GO:0003735">
    <property type="term" value="F:structural constituent of ribosome"/>
    <property type="evidence" value="ECO:0007669"/>
    <property type="project" value="InterPro"/>
</dbReference>
<accession>A0AAV5RUM1</accession>
<dbReference type="InterPro" id="IPR000456">
    <property type="entry name" value="Ribosomal_bL17"/>
</dbReference>